<proteinExistence type="predicted"/>
<dbReference type="EMBL" id="ADWY01004285">
    <property type="protein sequence ID" value="EGH19564.1"/>
    <property type="molecule type" value="Genomic_DNA"/>
</dbReference>
<dbReference type="AlphaFoldDB" id="F3CJX2"/>
<evidence type="ECO:0000313" key="1">
    <source>
        <dbReference type="EMBL" id="EGH19564.1"/>
    </source>
</evidence>
<feature type="non-terminal residue" evidence="1">
    <location>
        <position position="33"/>
    </location>
</feature>
<organism evidence="1 2">
    <name type="scientific">Pseudomonas savastanoi pv. glycinea str. race 4</name>
    <dbReference type="NCBI Taxonomy" id="875330"/>
    <lineage>
        <taxon>Bacteria</taxon>
        <taxon>Pseudomonadati</taxon>
        <taxon>Pseudomonadota</taxon>
        <taxon>Gammaproteobacteria</taxon>
        <taxon>Pseudomonadales</taxon>
        <taxon>Pseudomonadaceae</taxon>
        <taxon>Pseudomonas</taxon>
    </lineage>
</organism>
<gene>
    <name evidence="1" type="ORF">Pgy4_41984</name>
</gene>
<dbReference type="Proteomes" id="UP000005466">
    <property type="component" value="Unassembled WGS sequence"/>
</dbReference>
<sequence>MWFSERAAQLDQPAPALPASTAKRLSVATLDAA</sequence>
<evidence type="ECO:0000313" key="2">
    <source>
        <dbReference type="Proteomes" id="UP000005466"/>
    </source>
</evidence>
<reference evidence="1 2" key="1">
    <citation type="journal article" date="2011" name="PLoS Pathog.">
        <title>Dynamic evolution of pathogenicity revealed by sequencing and comparative genomics of 19 Pseudomonas syringae isolates.</title>
        <authorList>
            <person name="Baltrus D.A."/>
            <person name="Nishimura M.T."/>
            <person name="Romanchuk A."/>
            <person name="Chang J.H."/>
            <person name="Mukhtar M.S."/>
            <person name="Cherkis K."/>
            <person name="Roach J."/>
            <person name="Grant S.R."/>
            <person name="Jones C.D."/>
            <person name="Dangl J.L."/>
        </authorList>
    </citation>
    <scope>NUCLEOTIDE SEQUENCE [LARGE SCALE GENOMIC DNA]</scope>
    <source>
        <strain evidence="2">race 4</strain>
    </source>
</reference>
<accession>F3CJX2</accession>
<comment type="caution">
    <text evidence="1">The sequence shown here is derived from an EMBL/GenBank/DDBJ whole genome shotgun (WGS) entry which is preliminary data.</text>
</comment>
<protein>
    <submittedName>
        <fullName evidence="1">Uncharacterized protein</fullName>
    </submittedName>
</protein>
<name>F3CJX2_PSESG</name>